<name>A0A7D9GYT8_DEKBR</name>
<evidence type="ECO:0000256" key="1">
    <source>
        <dbReference type="SAM" id="Phobius"/>
    </source>
</evidence>
<evidence type="ECO:0000313" key="5">
    <source>
        <dbReference type="Proteomes" id="UP000568158"/>
    </source>
</evidence>
<sequence length="286" mass="31887">MAAGSTTVSLSEIGRYLMYTLFIAAMLILLLPSSNDFAKIGVALYTGIYSVILALYSIPLFFKSVMISETSGTSNFRNEGALYTILNFVPNMIIATVNFISNITGRILAATRLRKSSQVNTLVASYGMVSLAKVVLFVSFALITNDDDSSVHVKAFLDYLAVNMIFHRLIMNADASMKGRGIEQISIMDGLKSFFQKHTRNAKYESARMRLRRTILFVLTLILSFAFIFSTFQIYSSTTKESSLLKGFLPKLFILTDIEFLKTLSFEFGGIDTTFINDCDDNHSKV</sequence>
<feature type="transmembrane region" description="Helical" evidence="1">
    <location>
        <begin position="155"/>
        <end position="171"/>
    </location>
</feature>
<organism evidence="3 4">
    <name type="scientific">Dekkera bruxellensis</name>
    <name type="common">Brettanomyces custersii</name>
    <dbReference type="NCBI Taxonomy" id="5007"/>
    <lineage>
        <taxon>Eukaryota</taxon>
        <taxon>Fungi</taxon>
        <taxon>Dikarya</taxon>
        <taxon>Ascomycota</taxon>
        <taxon>Saccharomycotina</taxon>
        <taxon>Pichiomycetes</taxon>
        <taxon>Pichiales</taxon>
        <taxon>Pichiaceae</taxon>
        <taxon>Brettanomyces</taxon>
    </lineage>
</organism>
<dbReference type="Proteomes" id="UP000568158">
    <property type="component" value="Unassembled WGS sequence"/>
</dbReference>
<feature type="transmembrane region" description="Helical" evidence="1">
    <location>
        <begin position="215"/>
        <end position="235"/>
    </location>
</feature>
<evidence type="ECO:0000313" key="4">
    <source>
        <dbReference type="Proteomes" id="UP000478008"/>
    </source>
</evidence>
<evidence type="ECO:0000313" key="2">
    <source>
        <dbReference type="EMBL" id="KAF6014574.1"/>
    </source>
</evidence>
<dbReference type="AlphaFoldDB" id="A0A7D9GYT8"/>
<gene>
    <name evidence="3" type="ORF">DEBR0S2_06832G</name>
    <name evidence="2" type="ORF">HII12_001399</name>
</gene>
<keyword evidence="1" id="KW-0812">Transmembrane</keyword>
<feature type="transmembrane region" description="Helical" evidence="1">
    <location>
        <begin position="82"/>
        <end position="101"/>
    </location>
</feature>
<reference evidence="3 4" key="1">
    <citation type="submission" date="2019-07" db="EMBL/GenBank/DDBJ databases">
        <authorList>
            <person name="Friedrich A."/>
            <person name="Schacherer J."/>
        </authorList>
    </citation>
    <scope>NUCLEOTIDE SEQUENCE [LARGE SCALE GENOMIC DNA]</scope>
</reference>
<dbReference type="Proteomes" id="UP000478008">
    <property type="component" value="Unassembled WGS sequence"/>
</dbReference>
<keyword evidence="4" id="KW-1185">Reference proteome</keyword>
<proteinExistence type="predicted"/>
<protein>
    <submittedName>
        <fullName evidence="3">DEBR0S2_06832g1_1</fullName>
    </submittedName>
</protein>
<keyword evidence="1" id="KW-1133">Transmembrane helix</keyword>
<feature type="transmembrane region" description="Helical" evidence="1">
    <location>
        <begin position="13"/>
        <end position="31"/>
    </location>
</feature>
<dbReference type="EMBL" id="CABFWN010000002">
    <property type="protein sequence ID" value="VUG17423.1"/>
    <property type="molecule type" value="Genomic_DNA"/>
</dbReference>
<evidence type="ECO:0000313" key="3">
    <source>
        <dbReference type="EMBL" id="VUG17423.1"/>
    </source>
</evidence>
<accession>A0A7D9GYT8</accession>
<dbReference type="EMBL" id="JABCYN010000014">
    <property type="protein sequence ID" value="KAF6014574.1"/>
    <property type="molecule type" value="Genomic_DNA"/>
</dbReference>
<feature type="transmembrane region" description="Helical" evidence="1">
    <location>
        <begin position="43"/>
        <end position="62"/>
    </location>
</feature>
<keyword evidence="1" id="KW-0472">Membrane</keyword>
<reference evidence="2 5" key="2">
    <citation type="journal article" date="2020" name="Appl. Microbiol. Biotechnol.">
        <title>Targeted gene deletion in Brettanomyces bruxellensis with an expression-free CRISPR-Cas9 system.</title>
        <authorList>
            <person name="Varela C."/>
            <person name="Bartel C."/>
            <person name="Onetto C."/>
            <person name="Borneman A."/>
        </authorList>
    </citation>
    <scope>NUCLEOTIDE SEQUENCE [LARGE SCALE GENOMIC DNA]</scope>
    <source>
        <strain evidence="2 5">AWRI1613</strain>
    </source>
</reference>
<feature type="transmembrane region" description="Helical" evidence="1">
    <location>
        <begin position="122"/>
        <end position="143"/>
    </location>
</feature>